<dbReference type="PROSITE" id="PS51219">
    <property type="entry name" value="DPCK"/>
    <property type="match status" value="1"/>
</dbReference>
<gene>
    <name evidence="8" type="primary">coaE</name>
    <name evidence="10" type="ORF">DW099_07165</name>
</gene>
<dbReference type="PANTHER" id="PTHR10695:SF46">
    <property type="entry name" value="BIFUNCTIONAL COENZYME A SYNTHASE-RELATED"/>
    <property type="match status" value="1"/>
</dbReference>
<evidence type="ECO:0000256" key="5">
    <source>
        <dbReference type="ARBA" id="ARBA00022777"/>
    </source>
</evidence>
<accession>A0A415E3M5</accession>
<dbReference type="Proteomes" id="UP000284841">
    <property type="component" value="Unassembled WGS sequence"/>
</dbReference>
<dbReference type="InterPro" id="IPR027417">
    <property type="entry name" value="P-loop_NTPase"/>
</dbReference>
<evidence type="ECO:0000256" key="4">
    <source>
        <dbReference type="ARBA" id="ARBA00022741"/>
    </source>
</evidence>
<keyword evidence="5 8" id="KW-0418">Kinase</keyword>
<dbReference type="GO" id="GO:0005737">
    <property type="term" value="C:cytoplasm"/>
    <property type="evidence" value="ECO:0007669"/>
    <property type="project" value="UniProtKB-SubCell"/>
</dbReference>
<dbReference type="PANTHER" id="PTHR10695">
    <property type="entry name" value="DEPHOSPHO-COA KINASE-RELATED"/>
    <property type="match status" value="1"/>
</dbReference>
<dbReference type="FunFam" id="3.40.50.300:FF:000991">
    <property type="entry name" value="Dephospho-CoA kinase"/>
    <property type="match status" value="1"/>
</dbReference>
<protein>
    <recommendedName>
        <fullName evidence="8 9">Dephospho-CoA kinase</fullName>
        <ecNumber evidence="8 9">2.7.1.24</ecNumber>
    </recommendedName>
    <alternativeName>
        <fullName evidence="8">Dephosphocoenzyme A kinase</fullName>
    </alternativeName>
</protein>
<dbReference type="GO" id="GO:0004140">
    <property type="term" value="F:dephospho-CoA kinase activity"/>
    <property type="evidence" value="ECO:0007669"/>
    <property type="project" value="UniProtKB-UniRule"/>
</dbReference>
<dbReference type="InterPro" id="IPR001977">
    <property type="entry name" value="Depp_CoAkinase"/>
</dbReference>
<dbReference type="GO" id="GO:0015937">
    <property type="term" value="P:coenzyme A biosynthetic process"/>
    <property type="evidence" value="ECO:0007669"/>
    <property type="project" value="UniProtKB-UniRule"/>
</dbReference>
<comment type="subcellular location">
    <subcellularLocation>
        <location evidence="8">Cytoplasm</location>
    </subcellularLocation>
</comment>
<keyword evidence="3 8" id="KW-0808">Transferase</keyword>
<comment type="similarity">
    <text evidence="1 8">Belongs to the CoaE family.</text>
</comment>
<dbReference type="HAMAP" id="MF_00376">
    <property type="entry name" value="Dephospho_CoA_kinase"/>
    <property type="match status" value="1"/>
</dbReference>
<evidence type="ECO:0000256" key="2">
    <source>
        <dbReference type="ARBA" id="ARBA00022490"/>
    </source>
</evidence>
<dbReference type="GeneID" id="83006059"/>
<evidence type="ECO:0000256" key="8">
    <source>
        <dbReference type="HAMAP-Rule" id="MF_00376"/>
    </source>
</evidence>
<comment type="function">
    <text evidence="8">Catalyzes the phosphorylation of the 3'-hydroxyl group of dephosphocoenzyme A to form coenzyme A.</text>
</comment>
<keyword evidence="4 8" id="KW-0547">Nucleotide-binding</keyword>
<dbReference type="OrthoDB" id="9812943at2"/>
<keyword evidence="11" id="KW-1185">Reference proteome</keyword>
<feature type="binding site" evidence="8">
    <location>
        <begin position="11"/>
        <end position="16"/>
    </location>
    <ligand>
        <name>ATP</name>
        <dbReference type="ChEBI" id="CHEBI:30616"/>
    </ligand>
</feature>
<dbReference type="UniPathway" id="UPA00241">
    <property type="reaction ID" value="UER00356"/>
</dbReference>
<dbReference type="EC" id="2.7.1.24" evidence="8 9"/>
<dbReference type="STRING" id="1776384.GCA_900086585_03771"/>
<evidence type="ECO:0000256" key="6">
    <source>
        <dbReference type="ARBA" id="ARBA00022840"/>
    </source>
</evidence>
<comment type="pathway">
    <text evidence="8">Cofactor biosynthesis; coenzyme A biosynthesis; CoA from (R)-pantothenate: step 5/5.</text>
</comment>
<evidence type="ECO:0000313" key="11">
    <source>
        <dbReference type="Proteomes" id="UP000284841"/>
    </source>
</evidence>
<evidence type="ECO:0000313" key="10">
    <source>
        <dbReference type="EMBL" id="RHJ88189.1"/>
    </source>
</evidence>
<dbReference type="AlphaFoldDB" id="A0A415E3M5"/>
<dbReference type="GO" id="GO:0005524">
    <property type="term" value="F:ATP binding"/>
    <property type="evidence" value="ECO:0007669"/>
    <property type="project" value="UniProtKB-UniRule"/>
</dbReference>
<dbReference type="NCBIfam" id="TIGR00152">
    <property type="entry name" value="dephospho-CoA kinase"/>
    <property type="match status" value="1"/>
</dbReference>
<dbReference type="EMBL" id="QRMS01000002">
    <property type="protein sequence ID" value="RHJ88189.1"/>
    <property type="molecule type" value="Genomic_DNA"/>
</dbReference>
<name>A0A415E3M5_9FIRM</name>
<evidence type="ECO:0000256" key="3">
    <source>
        <dbReference type="ARBA" id="ARBA00022679"/>
    </source>
</evidence>
<dbReference type="CDD" id="cd02022">
    <property type="entry name" value="DPCK"/>
    <property type="match status" value="1"/>
</dbReference>
<dbReference type="Gene3D" id="3.40.50.300">
    <property type="entry name" value="P-loop containing nucleotide triphosphate hydrolases"/>
    <property type="match status" value="1"/>
</dbReference>
<evidence type="ECO:0000256" key="7">
    <source>
        <dbReference type="ARBA" id="ARBA00022993"/>
    </source>
</evidence>
<comment type="caution">
    <text evidence="10">The sequence shown here is derived from an EMBL/GenBank/DDBJ whole genome shotgun (WGS) entry which is preliminary data.</text>
</comment>
<dbReference type="RefSeq" id="WP_067541809.1">
    <property type="nucleotide sequence ID" value="NZ_AP025567.1"/>
</dbReference>
<reference evidence="10 11" key="1">
    <citation type="submission" date="2018-08" db="EMBL/GenBank/DDBJ databases">
        <title>A genome reference for cultivated species of the human gut microbiota.</title>
        <authorList>
            <person name="Zou Y."/>
            <person name="Xue W."/>
            <person name="Luo G."/>
        </authorList>
    </citation>
    <scope>NUCLEOTIDE SEQUENCE [LARGE SCALE GENOMIC DNA]</scope>
    <source>
        <strain evidence="10 11">AM07-24</strain>
    </source>
</reference>
<proteinExistence type="inferred from homology"/>
<dbReference type="SUPFAM" id="SSF52540">
    <property type="entry name" value="P-loop containing nucleoside triphosphate hydrolases"/>
    <property type="match status" value="1"/>
</dbReference>
<keyword evidence="6 8" id="KW-0067">ATP-binding</keyword>
<dbReference type="Pfam" id="PF01121">
    <property type="entry name" value="CoaE"/>
    <property type="match status" value="1"/>
</dbReference>
<keyword evidence="7 8" id="KW-0173">Coenzyme A biosynthesis</keyword>
<comment type="catalytic activity">
    <reaction evidence="8">
        <text>3'-dephospho-CoA + ATP = ADP + CoA + H(+)</text>
        <dbReference type="Rhea" id="RHEA:18245"/>
        <dbReference type="ChEBI" id="CHEBI:15378"/>
        <dbReference type="ChEBI" id="CHEBI:30616"/>
        <dbReference type="ChEBI" id="CHEBI:57287"/>
        <dbReference type="ChEBI" id="CHEBI:57328"/>
        <dbReference type="ChEBI" id="CHEBI:456216"/>
        <dbReference type="EC" id="2.7.1.24"/>
    </reaction>
</comment>
<evidence type="ECO:0000256" key="9">
    <source>
        <dbReference type="NCBIfam" id="TIGR00152"/>
    </source>
</evidence>
<evidence type="ECO:0000256" key="1">
    <source>
        <dbReference type="ARBA" id="ARBA00009018"/>
    </source>
</evidence>
<organism evidence="10 11">
    <name type="scientific">Emergencia timonensis</name>
    <dbReference type="NCBI Taxonomy" id="1776384"/>
    <lineage>
        <taxon>Bacteria</taxon>
        <taxon>Bacillati</taxon>
        <taxon>Bacillota</taxon>
        <taxon>Clostridia</taxon>
        <taxon>Peptostreptococcales</taxon>
        <taxon>Anaerovoracaceae</taxon>
        <taxon>Emergencia</taxon>
    </lineage>
</organism>
<sequence>MKVIGLTGGIGAGKSTVTNYLRKQGYLVIDADAIAHQITEKGSPALKKIALCFGAEVLYEDGSLNRKKLAAFVFSDEEKKRQLEQLTTVEVVYIIKTQLEDLRKKGKQDIVFVDAPLLFETGADKLTDMVWLVDADMEARISRVMDRDGTSREAVVSRVQNQMDSSEKKKLSAEIIDNSKGKEELYQQIEYLLMRYVKK</sequence>
<keyword evidence="2 8" id="KW-0963">Cytoplasm</keyword>